<proteinExistence type="predicted"/>
<dbReference type="Proteomes" id="UP000267821">
    <property type="component" value="Unassembled WGS sequence"/>
</dbReference>
<organism evidence="2 3">
    <name type="scientific">Terfezia boudieri ATCC MYA-4762</name>
    <dbReference type="NCBI Taxonomy" id="1051890"/>
    <lineage>
        <taxon>Eukaryota</taxon>
        <taxon>Fungi</taxon>
        <taxon>Dikarya</taxon>
        <taxon>Ascomycota</taxon>
        <taxon>Pezizomycotina</taxon>
        <taxon>Pezizomycetes</taxon>
        <taxon>Pezizales</taxon>
        <taxon>Pezizaceae</taxon>
        <taxon>Terfezia</taxon>
    </lineage>
</organism>
<dbReference type="InParanoid" id="A0A3N4LZQ8"/>
<reference evidence="2 3" key="1">
    <citation type="journal article" date="2018" name="Nat. Ecol. Evol.">
        <title>Pezizomycetes genomes reveal the molecular basis of ectomycorrhizal truffle lifestyle.</title>
        <authorList>
            <person name="Murat C."/>
            <person name="Payen T."/>
            <person name="Noel B."/>
            <person name="Kuo A."/>
            <person name="Morin E."/>
            <person name="Chen J."/>
            <person name="Kohler A."/>
            <person name="Krizsan K."/>
            <person name="Balestrini R."/>
            <person name="Da Silva C."/>
            <person name="Montanini B."/>
            <person name="Hainaut M."/>
            <person name="Levati E."/>
            <person name="Barry K.W."/>
            <person name="Belfiori B."/>
            <person name="Cichocki N."/>
            <person name="Clum A."/>
            <person name="Dockter R.B."/>
            <person name="Fauchery L."/>
            <person name="Guy J."/>
            <person name="Iotti M."/>
            <person name="Le Tacon F."/>
            <person name="Lindquist E.A."/>
            <person name="Lipzen A."/>
            <person name="Malagnac F."/>
            <person name="Mello A."/>
            <person name="Molinier V."/>
            <person name="Miyauchi S."/>
            <person name="Poulain J."/>
            <person name="Riccioni C."/>
            <person name="Rubini A."/>
            <person name="Sitrit Y."/>
            <person name="Splivallo R."/>
            <person name="Traeger S."/>
            <person name="Wang M."/>
            <person name="Zifcakova L."/>
            <person name="Wipf D."/>
            <person name="Zambonelli A."/>
            <person name="Paolocci F."/>
            <person name="Nowrousian M."/>
            <person name="Ottonello S."/>
            <person name="Baldrian P."/>
            <person name="Spatafora J.W."/>
            <person name="Henrissat B."/>
            <person name="Nagy L.G."/>
            <person name="Aury J.M."/>
            <person name="Wincker P."/>
            <person name="Grigoriev I.V."/>
            <person name="Bonfante P."/>
            <person name="Martin F.M."/>
        </authorList>
    </citation>
    <scope>NUCLEOTIDE SEQUENCE [LARGE SCALE GENOMIC DNA]</scope>
    <source>
        <strain evidence="2 3">ATCC MYA-4762</strain>
    </source>
</reference>
<keyword evidence="1" id="KW-1133">Transmembrane helix</keyword>
<name>A0A3N4LZQ8_9PEZI</name>
<dbReference type="EMBL" id="ML121529">
    <property type="protein sequence ID" value="RPB28406.1"/>
    <property type="molecule type" value="Genomic_DNA"/>
</dbReference>
<accession>A0A3N4LZQ8</accession>
<protein>
    <submittedName>
        <fullName evidence="2">Uncharacterized protein</fullName>
    </submittedName>
</protein>
<keyword evidence="1" id="KW-0472">Membrane</keyword>
<feature type="transmembrane region" description="Helical" evidence="1">
    <location>
        <begin position="67"/>
        <end position="86"/>
    </location>
</feature>
<gene>
    <name evidence="2" type="ORF">L211DRAFT_382005</name>
</gene>
<dbReference type="AlphaFoldDB" id="A0A3N4LZQ8"/>
<sequence>MQQTSHPLPSASIQKVLHPSPAVLPHLHNSPLLWSSNFRVRLDLYYPEPSLFLSFFIVYYDFIIKLGLGVCLFSVALVSLFFSMWYS</sequence>
<evidence type="ECO:0000256" key="1">
    <source>
        <dbReference type="SAM" id="Phobius"/>
    </source>
</evidence>
<keyword evidence="3" id="KW-1185">Reference proteome</keyword>
<keyword evidence="1" id="KW-0812">Transmembrane</keyword>
<evidence type="ECO:0000313" key="3">
    <source>
        <dbReference type="Proteomes" id="UP000267821"/>
    </source>
</evidence>
<evidence type="ECO:0000313" key="2">
    <source>
        <dbReference type="EMBL" id="RPB28406.1"/>
    </source>
</evidence>